<dbReference type="GO" id="GO:1901739">
    <property type="term" value="P:regulation of myoblast fusion"/>
    <property type="evidence" value="ECO:0007669"/>
    <property type="project" value="TreeGrafter"/>
</dbReference>
<organism evidence="9 10">
    <name type="scientific">Albula glossodonta</name>
    <name type="common">roundjaw bonefish</name>
    <dbReference type="NCBI Taxonomy" id="121402"/>
    <lineage>
        <taxon>Eukaryota</taxon>
        <taxon>Metazoa</taxon>
        <taxon>Chordata</taxon>
        <taxon>Craniata</taxon>
        <taxon>Vertebrata</taxon>
        <taxon>Euteleostomi</taxon>
        <taxon>Actinopterygii</taxon>
        <taxon>Neopterygii</taxon>
        <taxon>Teleostei</taxon>
        <taxon>Albuliformes</taxon>
        <taxon>Albulidae</taxon>
        <taxon>Albula</taxon>
    </lineage>
</organism>
<evidence type="ECO:0000256" key="7">
    <source>
        <dbReference type="SAM" id="MobiDB-lite"/>
    </source>
</evidence>
<evidence type="ECO:0000259" key="8">
    <source>
        <dbReference type="PROSITE" id="PS50003"/>
    </source>
</evidence>
<keyword evidence="6" id="KW-0539">Nucleus</keyword>
<evidence type="ECO:0000256" key="1">
    <source>
        <dbReference type="ARBA" id="ARBA00004123"/>
    </source>
</evidence>
<keyword evidence="5" id="KW-0472">Membrane</keyword>
<feature type="domain" description="PH" evidence="8">
    <location>
        <begin position="20"/>
        <end position="66"/>
    </location>
</feature>
<comment type="subcellular location">
    <subcellularLocation>
        <location evidence="3">Cytoplasm</location>
    </subcellularLocation>
    <subcellularLocation>
        <location evidence="2">Membrane</location>
    </subcellularLocation>
    <subcellularLocation>
        <location evidence="1">Nucleus</location>
    </subcellularLocation>
</comment>
<gene>
    <name evidence="9" type="ORF">JZ751_007232</name>
</gene>
<protein>
    <recommendedName>
        <fullName evidence="8">PH domain-containing protein</fullName>
    </recommendedName>
</protein>
<keyword evidence="10" id="KW-1185">Reference proteome</keyword>
<dbReference type="InterPro" id="IPR043448">
    <property type="entry name" value="PKHO1/2"/>
</dbReference>
<evidence type="ECO:0000313" key="9">
    <source>
        <dbReference type="EMBL" id="KAG9334697.1"/>
    </source>
</evidence>
<name>A0A8T2NDZ3_9TELE</name>
<dbReference type="InterPro" id="IPR011993">
    <property type="entry name" value="PH-like_dom_sf"/>
</dbReference>
<dbReference type="OrthoDB" id="6358316at2759"/>
<feature type="compositionally biased region" description="Polar residues" evidence="7">
    <location>
        <begin position="12"/>
        <end position="21"/>
    </location>
</feature>
<evidence type="ECO:0000256" key="6">
    <source>
        <dbReference type="ARBA" id="ARBA00023242"/>
    </source>
</evidence>
<dbReference type="Gene3D" id="2.30.29.30">
    <property type="entry name" value="Pleckstrin-homology domain (PH domain)/Phosphotyrosine-binding domain (PTB)"/>
    <property type="match status" value="1"/>
</dbReference>
<evidence type="ECO:0000256" key="2">
    <source>
        <dbReference type="ARBA" id="ARBA00004370"/>
    </source>
</evidence>
<feature type="region of interest" description="Disordered" evidence="7">
    <location>
        <begin position="1"/>
        <end position="22"/>
    </location>
</feature>
<dbReference type="InterPro" id="IPR001849">
    <property type="entry name" value="PH_domain"/>
</dbReference>
<dbReference type="AlphaFoldDB" id="A0A8T2NDZ3"/>
<evidence type="ECO:0000313" key="10">
    <source>
        <dbReference type="Proteomes" id="UP000824540"/>
    </source>
</evidence>
<evidence type="ECO:0000256" key="4">
    <source>
        <dbReference type="ARBA" id="ARBA00022490"/>
    </source>
</evidence>
<evidence type="ECO:0000256" key="3">
    <source>
        <dbReference type="ARBA" id="ARBA00004496"/>
    </source>
</evidence>
<sequence length="66" mass="7745">MKKSNLAKRGLQDTNQTSAQPDKTGWIRKFCGKGIFREIWKNRFVVLKGDQLYLSEKEVSSRNIWN</sequence>
<accession>A0A8T2NDZ3</accession>
<comment type="caution">
    <text evidence="9">The sequence shown here is derived from an EMBL/GenBank/DDBJ whole genome shotgun (WGS) entry which is preliminary data.</text>
</comment>
<dbReference type="Proteomes" id="UP000824540">
    <property type="component" value="Unassembled WGS sequence"/>
</dbReference>
<dbReference type="PROSITE" id="PS50003">
    <property type="entry name" value="PH_DOMAIN"/>
    <property type="match status" value="1"/>
</dbReference>
<dbReference type="GO" id="GO:0005737">
    <property type="term" value="C:cytoplasm"/>
    <property type="evidence" value="ECO:0007669"/>
    <property type="project" value="UniProtKB-SubCell"/>
</dbReference>
<dbReference type="GO" id="GO:0032587">
    <property type="term" value="C:ruffle membrane"/>
    <property type="evidence" value="ECO:0007669"/>
    <property type="project" value="TreeGrafter"/>
</dbReference>
<dbReference type="PANTHER" id="PTHR15871">
    <property type="entry name" value="PH DOMAIN-CONTAINING PROTEIN"/>
    <property type="match status" value="1"/>
</dbReference>
<proteinExistence type="predicted"/>
<reference evidence="9" key="1">
    <citation type="thesis" date="2021" institute="BYU ScholarsArchive" country="Provo, UT, USA">
        <title>Applications of and Algorithms for Genome Assembly and Genomic Analyses with an Emphasis on Marine Teleosts.</title>
        <authorList>
            <person name="Pickett B.D."/>
        </authorList>
    </citation>
    <scope>NUCLEOTIDE SEQUENCE</scope>
    <source>
        <strain evidence="9">HI-2016</strain>
    </source>
</reference>
<evidence type="ECO:0000256" key="5">
    <source>
        <dbReference type="ARBA" id="ARBA00023136"/>
    </source>
</evidence>
<dbReference type="PANTHER" id="PTHR15871:SF1">
    <property type="entry name" value="PLECKSTRIN HOMOLOGY DOMAIN-CONTAINING FAMILY O MEMBER 1"/>
    <property type="match status" value="1"/>
</dbReference>
<dbReference type="GO" id="GO:0005634">
    <property type="term" value="C:nucleus"/>
    <property type="evidence" value="ECO:0007669"/>
    <property type="project" value="UniProtKB-SubCell"/>
</dbReference>
<dbReference type="SUPFAM" id="SSF50729">
    <property type="entry name" value="PH domain-like"/>
    <property type="match status" value="1"/>
</dbReference>
<keyword evidence="4" id="KW-0963">Cytoplasm</keyword>
<dbReference type="EMBL" id="JAFBMS010000141">
    <property type="protein sequence ID" value="KAG9334697.1"/>
    <property type="molecule type" value="Genomic_DNA"/>
</dbReference>
<dbReference type="GO" id="GO:0036195">
    <property type="term" value="C:muscle cell projection membrane"/>
    <property type="evidence" value="ECO:0007669"/>
    <property type="project" value="TreeGrafter"/>
</dbReference>